<comment type="caution">
    <text evidence="2">The sequence shown here is derived from an EMBL/GenBank/DDBJ whole genome shotgun (WGS) entry which is preliminary data.</text>
</comment>
<dbReference type="InterPro" id="IPR025304">
    <property type="entry name" value="ALIX_V_dom"/>
</dbReference>
<organism evidence="2 3">
    <name type="scientific">Trypanosoma brucei equiperdum</name>
    <dbReference type="NCBI Taxonomy" id="630700"/>
    <lineage>
        <taxon>Eukaryota</taxon>
        <taxon>Discoba</taxon>
        <taxon>Euglenozoa</taxon>
        <taxon>Kinetoplastea</taxon>
        <taxon>Metakinetoplastina</taxon>
        <taxon>Trypanosomatida</taxon>
        <taxon>Trypanosomatidae</taxon>
        <taxon>Trypanosoma</taxon>
    </lineage>
</organism>
<dbReference type="EMBL" id="QSBY01000011">
    <property type="protein sequence ID" value="RHW68228.1"/>
    <property type="molecule type" value="Genomic_DNA"/>
</dbReference>
<evidence type="ECO:0000259" key="1">
    <source>
        <dbReference type="Pfam" id="PF13949"/>
    </source>
</evidence>
<dbReference type="Gene3D" id="1.20.120.560">
    <property type="entry name" value="alix/aip1 in complex with the ypdl late domain"/>
    <property type="match status" value="1"/>
</dbReference>
<proteinExistence type="predicted"/>
<reference evidence="2 3" key="1">
    <citation type="submission" date="2018-09" db="EMBL/GenBank/DDBJ databases">
        <title>whole genome sequence of T. equiperdum IVM-t1 strain.</title>
        <authorList>
            <person name="Suganuma K."/>
        </authorList>
    </citation>
    <scope>NUCLEOTIDE SEQUENCE [LARGE SCALE GENOMIC DNA]</scope>
    <source>
        <strain evidence="2 3">IVM-t1</strain>
    </source>
</reference>
<evidence type="ECO:0000313" key="3">
    <source>
        <dbReference type="Proteomes" id="UP000266743"/>
    </source>
</evidence>
<feature type="domain" description="ALIX V-shaped" evidence="1">
    <location>
        <begin position="2"/>
        <end position="114"/>
    </location>
</feature>
<evidence type="ECO:0000313" key="2">
    <source>
        <dbReference type="EMBL" id="RHW68228.1"/>
    </source>
</evidence>
<sequence>MEDLDALMPFTKTEDVRQQSEKVLQQIERLKKLTACIHELEASQNNRLQELEHALETDDVARALSAVEESQYQVVMAKESKKISDMIDGVSSSVRKEEEVLREIEEVVESLAAFGARTLFSRKRKRCAIHLSAVALPTLNFTVTSVIL</sequence>
<protein>
    <submittedName>
        <fullName evidence="2">ALIX V-shaped domain binding to HIV</fullName>
    </submittedName>
</protein>
<name>A0A3L6KWS5_9TRYP</name>
<dbReference type="Pfam" id="PF13949">
    <property type="entry name" value="ALIX_LYPXL_bnd"/>
    <property type="match status" value="1"/>
</dbReference>
<gene>
    <name evidence="2" type="ORF">DPX39_110029200</name>
</gene>
<dbReference type="AlphaFoldDB" id="A0A3L6KWS5"/>
<accession>A0A3L6KWS5</accession>
<dbReference type="Proteomes" id="UP000266743">
    <property type="component" value="Chromosome 11"/>
</dbReference>